<evidence type="ECO:0000313" key="3">
    <source>
        <dbReference type="Proteomes" id="UP000198386"/>
    </source>
</evidence>
<dbReference type="NCBIfam" id="TIGR04025">
    <property type="entry name" value="PPOX_FMN_DR2398"/>
    <property type="match status" value="1"/>
</dbReference>
<organism evidence="2 3">
    <name type="scientific">Geodermatophilus saharensis</name>
    <dbReference type="NCBI Taxonomy" id="1137994"/>
    <lineage>
        <taxon>Bacteria</taxon>
        <taxon>Bacillati</taxon>
        <taxon>Actinomycetota</taxon>
        <taxon>Actinomycetes</taxon>
        <taxon>Geodermatophilales</taxon>
        <taxon>Geodermatophilaceae</taxon>
        <taxon>Geodermatophilus</taxon>
    </lineage>
</organism>
<accession>A0A239IGU9</accession>
<keyword evidence="3" id="KW-1185">Reference proteome</keyword>
<dbReference type="InterPro" id="IPR012349">
    <property type="entry name" value="Split_barrel_FMN-bd"/>
</dbReference>
<dbReference type="OrthoDB" id="9790331at2"/>
<dbReference type="InterPro" id="IPR011576">
    <property type="entry name" value="Pyridox_Oxase_N"/>
</dbReference>
<sequence>MHDDGTDPVLAGYRPPSQLVLDKEIDHLDVHCRAFIGLSPFLTMSTADADGWPEVSPRGGDPGFVRVLDEHRLVLPDRQGNNRLDSLRRIAANPRLALLFFVPGVEETLKVFGTGELAPADALDVDLTEFGRPPRSLLVVTVQRAYLQCAKAVMRSGLWDPAARVDRGALPPFGVMIRDHCKLETPLPDDATIRAELALEL</sequence>
<dbReference type="EMBL" id="FZOH01000011">
    <property type="protein sequence ID" value="SNS92827.1"/>
    <property type="molecule type" value="Genomic_DNA"/>
</dbReference>
<feature type="domain" description="Pyridoxamine 5'-phosphate oxidase N-terminal" evidence="1">
    <location>
        <begin position="31"/>
        <end position="149"/>
    </location>
</feature>
<evidence type="ECO:0000313" key="2">
    <source>
        <dbReference type="EMBL" id="SNS92827.1"/>
    </source>
</evidence>
<dbReference type="Gene3D" id="2.30.110.10">
    <property type="entry name" value="Electron Transport, Fmn-binding Protein, Chain A"/>
    <property type="match status" value="1"/>
</dbReference>
<protein>
    <recommendedName>
        <fullName evidence="1">Pyridoxamine 5'-phosphate oxidase N-terminal domain-containing protein</fullName>
    </recommendedName>
</protein>
<dbReference type="RefSeq" id="WP_089406061.1">
    <property type="nucleotide sequence ID" value="NZ_FZOH01000011.1"/>
</dbReference>
<dbReference type="PANTHER" id="PTHR42815:SF2">
    <property type="entry name" value="FAD-BINDING, PUTATIVE (AFU_ORTHOLOGUE AFUA_6G07600)-RELATED"/>
    <property type="match status" value="1"/>
</dbReference>
<dbReference type="InterPro" id="IPR024029">
    <property type="entry name" value="Pyridox_Oxase_FMN-dep"/>
</dbReference>
<dbReference type="Pfam" id="PF01243">
    <property type="entry name" value="PNPOx_N"/>
    <property type="match status" value="1"/>
</dbReference>
<dbReference type="PANTHER" id="PTHR42815">
    <property type="entry name" value="FAD-BINDING, PUTATIVE (AFU_ORTHOLOGUE AFUA_6G07600)-RELATED"/>
    <property type="match status" value="1"/>
</dbReference>
<dbReference type="SUPFAM" id="SSF50475">
    <property type="entry name" value="FMN-binding split barrel"/>
    <property type="match status" value="1"/>
</dbReference>
<name>A0A239IGU9_9ACTN</name>
<dbReference type="Proteomes" id="UP000198386">
    <property type="component" value="Unassembled WGS sequence"/>
</dbReference>
<evidence type="ECO:0000259" key="1">
    <source>
        <dbReference type="Pfam" id="PF01243"/>
    </source>
</evidence>
<reference evidence="3" key="1">
    <citation type="submission" date="2017-06" db="EMBL/GenBank/DDBJ databases">
        <authorList>
            <person name="Varghese N."/>
            <person name="Submissions S."/>
        </authorList>
    </citation>
    <scope>NUCLEOTIDE SEQUENCE [LARGE SCALE GENOMIC DNA]</scope>
    <source>
        <strain evidence="3">DSM 45423</strain>
    </source>
</reference>
<proteinExistence type="predicted"/>
<dbReference type="AlphaFoldDB" id="A0A239IGU9"/>
<gene>
    <name evidence="2" type="ORF">SAMN04488107_4329</name>
</gene>